<name>A0A1H4NEG6_9BACT</name>
<gene>
    <name evidence="1" type="ORF">SAMN05443244_2211</name>
</gene>
<dbReference type="OrthoDB" id="123023at2"/>
<evidence type="ECO:0000313" key="2">
    <source>
        <dbReference type="Proteomes" id="UP000182409"/>
    </source>
</evidence>
<accession>A0A1H4NEG6</accession>
<evidence type="ECO:0000313" key="1">
    <source>
        <dbReference type="EMBL" id="SEB93002.1"/>
    </source>
</evidence>
<dbReference type="AlphaFoldDB" id="A0A1H4NEG6"/>
<dbReference type="EMBL" id="FNSD01000001">
    <property type="protein sequence ID" value="SEB93002.1"/>
    <property type="molecule type" value="Genomic_DNA"/>
</dbReference>
<protein>
    <submittedName>
        <fullName evidence="1">Uncharacterized protein</fullName>
    </submittedName>
</protein>
<dbReference type="Proteomes" id="UP000182409">
    <property type="component" value="Unassembled WGS sequence"/>
</dbReference>
<sequence length="70" mass="7783">MAKQRGYPDRRGMGAQSDFLSETFVPSESHRAKQLAMARDLVRTGSKPEDVAHMLSLPIDLVNRALAEDL</sequence>
<dbReference type="RefSeq" id="WP_074654017.1">
    <property type="nucleotide sequence ID" value="NZ_FNSD01000001.1"/>
</dbReference>
<organism evidence="1 2">
    <name type="scientific">Terriglobus roseus</name>
    <dbReference type="NCBI Taxonomy" id="392734"/>
    <lineage>
        <taxon>Bacteria</taxon>
        <taxon>Pseudomonadati</taxon>
        <taxon>Acidobacteriota</taxon>
        <taxon>Terriglobia</taxon>
        <taxon>Terriglobales</taxon>
        <taxon>Acidobacteriaceae</taxon>
        <taxon>Terriglobus</taxon>
    </lineage>
</organism>
<proteinExistence type="predicted"/>
<reference evidence="1 2" key="1">
    <citation type="submission" date="2016-10" db="EMBL/GenBank/DDBJ databases">
        <authorList>
            <person name="de Groot N.N."/>
        </authorList>
    </citation>
    <scope>NUCLEOTIDE SEQUENCE [LARGE SCALE GENOMIC DNA]</scope>
    <source>
        <strain evidence="1 2">AB35.6</strain>
    </source>
</reference>